<evidence type="ECO:0000259" key="1">
    <source>
        <dbReference type="PROSITE" id="PS50995"/>
    </source>
</evidence>
<feature type="domain" description="HTH marR-type" evidence="1">
    <location>
        <begin position="13"/>
        <end position="150"/>
    </location>
</feature>
<dbReference type="Pfam" id="PF12802">
    <property type="entry name" value="MarR_2"/>
    <property type="match status" value="1"/>
</dbReference>
<dbReference type="Gene3D" id="1.10.10.10">
    <property type="entry name" value="Winged helix-like DNA-binding domain superfamily/Winged helix DNA-binding domain"/>
    <property type="match status" value="1"/>
</dbReference>
<evidence type="ECO:0000313" key="2">
    <source>
        <dbReference type="EMBL" id="RFS81824.1"/>
    </source>
</evidence>
<dbReference type="PANTHER" id="PTHR33164">
    <property type="entry name" value="TRANSCRIPTIONAL REGULATOR, MARR FAMILY"/>
    <property type="match status" value="1"/>
</dbReference>
<dbReference type="InterPro" id="IPR036388">
    <property type="entry name" value="WH-like_DNA-bd_sf"/>
</dbReference>
<proteinExistence type="predicted"/>
<keyword evidence="3" id="KW-1185">Reference proteome</keyword>
<dbReference type="PROSITE" id="PS50995">
    <property type="entry name" value="HTH_MARR_2"/>
    <property type="match status" value="1"/>
</dbReference>
<dbReference type="InterPro" id="IPR000835">
    <property type="entry name" value="HTH_MarR-typ"/>
</dbReference>
<dbReference type="PANTHER" id="PTHR33164:SF43">
    <property type="entry name" value="HTH-TYPE TRANSCRIPTIONAL REPRESSOR YETL"/>
    <property type="match status" value="1"/>
</dbReference>
<gene>
    <name evidence="2" type="ORF">D0T12_29315</name>
</gene>
<dbReference type="SUPFAM" id="SSF46785">
    <property type="entry name" value="Winged helix' DNA-binding domain"/>
    <property type="match status" value="1"/>
</dbReference>
<comment type="caution">
    <text evidence="2">The sequence shown here is derived from an EMBL/GenBank/DDBJ whole genome shotgun (WGS) entry which is preliminary data.</text>
</comment>
<dbReference type="Proteomes" id="UP000262882">
    <property type="component" value="Unassembled WGS sequence"/>
</dbReference>
<sequence length="160" mass="18066">MRRVREMSTPDPTEEAVRELLLVMPRLVGRVKRLPVPEQLRSLELAPRHLSMLSLLLLDGPLTVSELARMLSVAPTTVSLIVSELSRKGVLVRREDDADRRRRIVDISPESRPAITQWLSPGAQAWRHALTPLSPAEQRTFVDTLLRYEEAVSGSDRTSQ</sequence>
<dbReference type="SMART" id="SM00347">
    <property type="entry name" value="HTH_MARR"/>
    <property type="match status" value="1"/>
</dbReference>
<accession>A0A372G8U7</accession>
<dbReference type="GO" id="GO:0006950">
    <property type="term" value="P:response to stress"/>
    <property type="evidence" value="ECO:0007669"/>
    <property type="project" value="TreeGrafter"/>
</dbReference>
<name>A0A372G8U7_9ACTN</name>
<dbReference type="AlphaFoldDB" id="A0A372G8U7"/>
<dbReference type="GO" id="GO:0003700">
    <property type="term" value="F:DNA-binding transcription factor activity"/>
    <property type="evidence" value="ECO:0007669"/>
    <property type="project" value="InterPro"/>
</dbReference>
<organism evidence="2 3">
    <name type="scientific">Actinomadura spongiicola</name>
    <dbReference type="NCBI Taxonomy" id="2303421"/>
    <lineage>
        <taxon>Bacteria</taxon>
        <taxon>Bacillati</taxon>
        <taxon>Actinomycetota</taxon>
        <taxon>Actinomycetes</taxon>
        <taxon>Streptosporangiales</taxon>
        <taxon>Thermomonosporaceae</taxon>
        <taxon>Actinomadura</taxon>
    </lineage>
</organism>
<protein>
    <submittedName>
        <fullName evidence="2">MarR family transcriptional regulator</fullName>
    </submittedName>
</protein>
<dbReference type="InterPro" id="IPR036390">
    <property type="entry name" value="WH_DNA-bd_sf"/>
</dbReference>
<dbReference type="OrthoDB" id="4547383at2"/>
<reference evidence="2 3" key="1">
    <citation type="submission" date="2018-08" db="EMBL/GenBank/DDBJ databases">
        <title>Actinomadura spongicola sp. nov., isolated from marine sponge Leucetta chagosensis.</title>
        <authorList>
            <person name="Li L."/>
            <person name="Lin H.W."/>
        </authorList>
    </citation>
    <scope>NUCLEOTIDE SEQUENCE [LARGE SCALE GENOMIC DNA]</scope>
    <source>
        <strain evidence="2 3">LHW52907</strain>
    </source>
</reference>
<evidence type="ECO:0000313" key="3">
    <source>
        <dbReference type="Proteomes" id="UP000262882"/>
    </source>
</evidence>
<dbReference type="EMBL" id="QVNQ01000011">
    <property type="protein sequence ID" value="RFS81824.1"/>
    <property type="molecule type" value="Genomic_DNA"/>
</dbReference>
<dbReference type="InterPro" id="IPR039422">
    <property type="entry name" value="MarR/SlyA-like"/>
</dbReference>